<sequence length="43" mass="4691">MAIFTCEKCGATVDTRCKPKKCQKCGESNCLVKTSPPPDKSKK</sequence>
<dbReference type="HOGENOM" id="CLU_128747_5_1_7"/>
<organism evidence="1 2">
    <name type="scientific">Desulfobacca acetoxidans (strain ATCC 700848 / DSM 11109 / ASRB2)</name>
    <dbReference type="NCBI Taxonomy" id="880072"/>
    <lineage>
        <taxon>Bacteria</taxon>
        <taxon>Pseudomonadati</taxon>
        <taxon>Thermodesulfobacteriota</taxon>
        <taxon>Desulfobaccia</taxon>
        <taxon>Desulfobaccales</taxon>
        <taxon>Desulfobaccaceae</taxon>
        <taxon>Desulfobacca</taxon>
    </lineage>
</organism>
<name>F2NJ56_DESAR</name>
<gene>
    <name evidence="1" type="ordered locus">Desac_0117</name>
</gene>
<keyword evidence="2" id="KW-1185">Reference proteome</keyword>
<protein>
    <recommendedName>
        <fullName evidence="3">Rubredoxin</fullName>
    </recommendedName>
</protein>
<dbReference type="NCBIfam" id="NF045720">
    <property type="entry name" value="rubredox_RCKP"/>
    <property type="match status" value="1"/>
</dbReference>
<reference evidence="1 2" key="1">
    <citation type="journal article" date="2011" name="Stand. Genomic Sci.">
        <title>Complete genome sequence of the acetate-degrading sulfate reducer Desulfobacca acetoxidans type strain (ASRB2).</title>
        <authorList>
            <person name="Goker M."/>
            <person name="Teshima H."/>
            <person name="Lapidus A."/>
            <person name="Nolan M."/>
            <person name="Lucas S."/>
            <person name="Hammon N."/>
            <person name="Deshpande S."/>
            <person name="Cheng J.F."/>
            <person name="Tapia R."/>
            <person name="Han C."/>
            <person name="Goodwin L."/>
            <person name="Pitluck S."/>
            <person name="Huntemann M."/>
            <person name="Liolios K."/>
            <person name="Ivanova N."/>
            <person name="Pagani I."/>
            <person name="Mavromatis K."/>
            <person name="Ovchinikova G."/>
            <person name="Pati A."/>
            <person name="Chen A."/>
            <person name="Palaniappan K."/>
            <person name="Land M."/>
            <person name="Hauser L."/>
            <person name="Brambilla E.M."/>
            <person name="Rohde M."/>
            <person name="Spring S."/>
            <person name="Detter J.C."/>
            <person name="Woyke T."/>
            <person name="Bristow J."/>
            <person name="Eisen J.A."/>
            <person name="Markowitz V."/>
            <person name="Hugenholtz P."/>
            <person name="Kyrpides N.C."/>
            <person name="Klenk H.P."/>
        </authorList>
    </citation>
    <scope>NUCLEOTIDE SEQUENCE [LARGE SCALE GENOMIC DNA]</scope>
    <source>
        <strain evidence="2">ATCC 700848 / DSM 11109 / ASRB2</strain>
    </source>
</reference>
<dbReference type="Proteomes" id="UP000000483">
    <property type="component" value="Chromosome"/>
</dbReference>
<dbReference type="STRING" id="880072.Desac_0117"/>
<dbReference type="AlphaFoldDB" id="F2NJ56"/>
<accession>F2NJ56</accession>
<dbReference type="EMBL" id="CP002629">
    <property type="protein sequence ID" value="AEB08014.1"/>
    <property type="molecule type" value="Genomic_DNA"/>
</dbReference>
<evidence type="ECO:0000313" key="1">
    <source>
        <dbReference type="EMBL" id="AEB08014.1"/>
    </source>
</evidence>
<dbReference type="OrthoDB" id="9799749at2"/>
<dbReference type="KEGG" id="dao:Desac_0117"/>
<dbReference type="InterPro" id="IPR054685">
    <property type="entry name" value="Rubredox_RCKP"/>
</dbReference>
<dbReference type="RefSeq" id="WP_013705127.1">
    <property type="nucleotide sequence ID" value="NC_015388.1"/>
</dbReference>
<evidence type="ECO:0000313" key="2">
    <source>
        <dbReference type="Proteomes" id="UP000000483"/>
    </source>
</evidence>
<reference evidence="2" key="2">
    <citation type="submission" date="2011-03" db="EMBL/GenBank/DDBJ databases">
        <title>The complete genome of Desulfobacca acetoxidans DSM 11109.</title>
        <authorList>
            <consortium name="US DOE Joint Genome Institute (JGI-PGF)"/>
            <person name="Lucas S."/>
            <person name="Copeland A."/>
            <person name="Lapidus A."/>
            <person name="Bruce D."/>
            <person name="Goodwin L."/>
            <person name="Pitluck S."/>
            <person name="Peters L."/>
            <person name="Kyrpides N."/>
            <person name="Mavromatis K."/>
            <person name="Ivanova N."/>
            <person name="Ovchinnikova G."/>
            <person name="Teshima H."/>
            <person name="Detter J.C."/>
            <person name="Han C."/>
            <person name="Land M."/>
            <person name="Hauser L."/>
            <person name="Markowitz V."/>
            <person name="Cheng J.-F."/>
            <person name="Hugenholtz P."/>
            <person name="Woyke T."/>
            <person name="Wu D."/>
            <person name="Spring S."/>
            <person name="Schueler E."/>
            <person name="Brambilla E."/>
            <person name="Klenk H.-P."/>
            <person name="Eisen J.A."/>
        </authorList>
    </citation>
    <scope>NUCLEOTIDE SEQUENCE [LARGE SCALE GENOMIC DNA]</scope>
    <source>
        <strain evidence="2">ATCC 700848 / DSM 11109 / ASRB2</strain>
    </source>
</reference>
<proteinExistence type="predicted"/>
<evidence type="ECO:0008006" key="3">
    <source>
        <dbReference type="Google" id="ProtNLM"/>
    </source>
</evidence>